<name>A0ABY8J397_9BACI</name>
<dbReference type="EMBL" id="CP121671">
    <property type="protein sequence ID" value="WFT76840.1"/>
    <property type="molecule type" value="Genomic_DNA"/>
</dbReference>
<dbReference type="GO" id="GO:1990904">
    <property type="term" value="C:ribonucleoprotein complex"/>
    <property type="evidence" value="ECO:0007669"/>
    <property type="project" value="UniProtKB-KW"/>
</dbReference>
<organism evidence="2 3">
    <name type="scientific">Halobacillus naozhouensis</name>
    <dbReference type="NCBI Taxonomy" id="554880"/>
    <lineage>
        <taxon>Bacteria</taxon>
        <taxon>Bacillati</taxon>
        <taxon>Bacillota</taxon>
        <taxon>Bacilli</taxon>
        <taxon>Bacillales</taxon>
        <taxon>Bacillaceae</taxon>
        <taxon>Halobacillus</taxon>
    </lineage>
</organism>
<evidence type="ECO:0000313" key="2">
    <source>
        <dbReference type="EMBL" id="WFT76840.1"/>
    </source>
</evidence>
<proteinExistence type="predicted"/>
<keyword evidence="3" id="KW-1185">Reference proteome</keyword>
<keyword evidence="1" id="KW-0472">Membrane</keyword>
<evidence type="ECO:0000256" key="1">
    <source>
        <dbReference type="SAM" id="Phobius"/>
    </source>
</evidence>
<accession>A0ABY8J397</accession>
<dbReference type="RefSeq" id="WP_283078784.1">
    <property type="nucleotide sequence ID" value="NZ_CP121671.1"/>
</dbReference>
<evidence type="ECO:0000313" key="3">
    <source>
        <dbReference type="Proteomes" id="UP001221597"/>
    </source>
</evidence>
<keyword evidence="1" id="KW-0812">Transmembrane</keyword>
<reference evidence="2 3" key="1">
    <citation type="submission" date="2023-04" db="EMBL/GenBank/DDBJ databases">
        <title>Genome sequence of Halobacillus naozhouensis KACC 21980.</title>
        <authorList>
            <person name="Kim S."/>
            <person name="Heo J."/>
            <person name="Kwon S.-W."/>
        </authorList>
    </citation>
    <scope>NUCLEOTIDE SEQUENCE [LARGE SCALE GENOMIC DNA]</scope>
    <source>
        <strain evidence="2 3">KCTC 13234</strain>
    </source>
</reference>
<gene>
    <name evidence="2" type="ORF">P9989_10965</name>
</gene>
<keyword evidence="1" id="KW-1133">Transmembrane helix</keyword>
<dbReference type="Proteomes" id="UP001221597">
    <property type="component" value="Chromosome"/>
</dbReference>
<protein>
    <submittedName>
        <fullName evidence="2">Small nuclear ribonucleoprotein</fullName>
    </submittedName>
</protein>
<keyword evidence="2" id="KW-0687">Ribonucleoprotein</keyword>
<sequence>MHNNNVHEVHYENQMYPGVQGAYQDPNINQLCEKYMEYHVIGEMRGGSHVEGIITDMDENNMGMLVPEEVDSSQVNRQFGYRRRYRRYHRRRFPYLLFRTLFPYPDYYLYYY</sequence>
<feature type="transmembrane region" description="Helical" evidence="1">
    <location>
        <begin position="93"/>
        <end position="111"/>
    </location>
</feature>